<evidence type="ECO:0000256" key="6">
    <source>
        <dbReference type="ARBA" id="ARBA00022605"/>
    </source>
</evidence>
<dbReference type="InterPro" id="IPR011060">
    <property type="entry name" value="RibuloseP-bd_barrel"/>
</dbReference>
<protein>
    <recommendedName>
        <fullName evidence="9 11">1-(5-phosphoribosyl)-5-[(5-phosphoribosylamino)methylideneamino] imidazole-4-carboxamide isomerase</fullName>
        <ecNumber evidence="9 11">5.3.1.16</ecNumber>
    </recommendedName>
    <alternativeName>
        <fullName evidence="9">Phosphoribosylformimino-5-aminoimidazole carboxamide ribotide isomerase</fullName>
    </alternativeName>
</protein>
<dbReference type="SUPFAM" id="SSF51366">
    <property type="entry name" value="Ribulose-phoshate binding barrel"/>
    <property type="match status" value="1"/>
</dbReference>
<evidence type="ECO:0000256" key="7">
    <source>
        <dbReference type="ARBA" id="ARBA00023102"/>
    </source>
</evidence>
<dbReference type="NCBIfam" id="TIGR00007">
    <property type="entry name" value="1-(5-phosphoribosyl)-5-[(5-phosphoribosylamino)methylideneamino]imidazole-4-carboxamide isomerase"/>
    <property type="match status" value="1"/>
</dbReference>
<evidence type="ECO:0000256" key="11">
    <source>
        <dbReference type="RuleBase" id="RU003658"/>
    </source>
</evidence>
<dbReference type="InterPro" id="IPR023016">
    <property type="entry name" value="HisA/PriA"/>
</dbReference>
<dbReference type="Gene3D" id="3.20.20.70">
    <property type="entry name" value="Aldolase class I"/>
    <property type="match status" value="1"/>
</dbReference>
<dbReference type="InterPro" id="IPR006062">
    <property type="entry name" value="His_biosynth"/>
</dbReference>
<proteinExistence type="inferred from homology"/>
<dbReference type="InterPro" id="IPR013785">
    <property type="entry name" value="Aldolase_TIM"/>
</dbReference>
<dbReference type="OrthoDB" id="9807749at2"/>
<keyword evidence="13" id="KW-1185">Reference proteome</keyword>
<evidence type="ECO:0000256" key="4">
    <source>
        <dbReference type="ARBA" id="ARBA00009667"/>
    </source>
</evidence>
<dbReference type="InterPro" id="IPR044524">
    <property type="entry name" value="Isoase_HisA-like"/>
</dbReference>
<dbReference type="FunFam" id="3.20.20.70:FF:000009">
    <property type="entry name" value="1-(5-phosphoribosyl)-5-[(5-phosphoribosylamino)methylideneamino] imidazole-4-carboxamide isomerase"/>
    <property type="match status" value="1"/>
</dbReference>
<dbReference type="PANTHER" id="PTHR43090">
    <property type="entry name" value="1-(5-PHOSPHORIBOSYL)-5-[(5-PHOSPHORIBOSYLAMINO)METHYLIDENEAMINO] IMIDAZOLE-4-CARBOXAMIDE ISOMERASE"/>
    <property type="match status" value="1"/>
</dbReference>
<dbReference type="GO" id="GO:0005737">
    <property type="term" value="C:cytoplasm"/>
    <property type="evidence" value="ECO:0007669"/>
    <property type="project" value="UniProtKB-SubCell"/>
</dbReference>
<evidence type="ECO:0000256" key="1">
    <source>
        <dbReference type="ARBA" id="ARBA00000901"/>
    </source>
</evidence>
<dbReference type="InterPro" id="IPR006063">
    <property type="entry name" value="HisA_bact_arch"/>
</dbReference>
<keyword evidence="8 9" id="KW-0413">Isomerase</keyword>
<gene>
    <name evidence="9 12" type="primary">hisA</name>
    <name evidence="12" type="ORF">CWE11_04850</name>
</gene>
<dbReference type="Proteomes" id="UP000288405">
    <property type="component" value="Unassembled WGS sequence"/>
</dbReference>
<dbReference type="GO" id="GO:0003949">
    <property type="term" value="F:1-(5-phosphoribosyl)-5-[(5-phosphoribosylamino)methylideneamino]imidazole-4-carboxamide isomerase activity"/>
    <property type="evidence" value="ECO:0007669"/>
    <property type="project" value="UniProtKB-UniRule"/>
</dbReference>
<evidence type="ECO:0000256" key="8">
    <source>
        <dbReference type="ARBA" id="ARBA00023235"/>
    </source>
</evidence>
<dbReference type="GO" id="GO:0000162">
    <property type="term" value="P:L-tryptophan biosynthetic process"/>
    <property type="evidence" value="ECO:0007669"/>
    <property type="project" value="TreeGrafter"/>
</dbReference>
<evidence type="ECO:0000256" key="9">
    <source>
        <dbReference type="HAMAP-Rule" id="MF_01014"/>
    </source>
</evidence>
<comment type="subcellular location">
    <subcellularLocation>
        <location evidence="2 9 11">Cytoplasm</location>
    </subcellularLocation>
</comment>
<dbReference type="HAMAP" id="MF_01014">
    <property type="entry name" value="HisA"/>
    <property type="match status" value="1"/>
</dbReference>
<comment type="pathway">
    <text evidence="3 9 11">Amino-acid biosynthesis; L-histidine biosynthesis; L-histidine from 5-phospho-alpha-D-ribose 1-diphosphate: step 4/9.</text>
</comment>
<accession>A0A432WNJ1</accession>
<comment type="caution">
    <text evidence="12">The sequence shown here is derived from an EMBL/GenBank/DDBJ whole genome shotgun (WGS) entry which is preliminary data.</text>
</comment>
<reference evidence="12 13" key="1">
    <citation type="journal article" date="2011" name="Front. Microbiol.">
        <title>Genomic signatures of strain selection and enhancement in Bacillus atrophaeus var. globigii, a historical biowarfare simulant.</title>
        <authorList>
            <person name="Gibbons H.S."/>
            <person name="Broomall S.M."/>
            <person name="McNew L.A."/>
            <person name="Daligault H."/>
            <person name="Chapman C."/>
            <person name="Bruce D."/>
            <person name="Karavis M."/>
            <person name="Krepps M."/>
            <person name="McGregor P.A."/>
            <person name="Hong C."/>
            <person name="Park K.H."/>
            <person name="Akmal A."/>
            <person name="Feldman A."/>
            <person name="Lin J.S."/>
            <person name="Chang W.E."/>
            <person name="Higgs B.W."/>
            <person name="Demirev P."/>
            <person name="Lindquist J."/>
            <person name="Liem A."/>
            <person name="Fochler E."/>
            <person name="Read T.D."/>
            <person name="Tapia R."/>
            <person name="Johnson S."/>
            <person name="Bishop-Lilly K.A."/>
            <person name="Detter C."/>
            <person name="Han C."/>
            <person name="Sozhamannan S."/>
            <person name="Rosenzweig C.N."/>
            <person name="Skowronski E.W."/>
        </authorList>
    </citation>
    <scope>NUCLEOTIDE SEQUENCE [LARGE SCALE GENOMIC DNA]</scope>
    <source>
        <strain evidence="12 13">GYP-17</strain>
    </source>
</reference>
<dbReference type="PANTHER" id="PTHR43090:SF2">
    <property type="entry name" value="1-(5-PHOSPHORIBOSYL)-5-[(5-PHOSPHORIBOSYLAMINO)METHYLIDENEAMINO] IMIDAZOLE-4-CARBOXAMIDE ISOMERASE"/>
    <property type="match status" value="1"/>
</dbReference>
<dbReference type="Pfam" id="PF00977">
    <property type="entry name" value="His_biosynth"/>
    <property type="match status" value="1"/>
</dbReference>
<evidence type="ECO:0000256" key="5">
    <source>
        <dbReference type="ARBA" id="ARBA00022490"/>
    </source>
</evidence>
<dbReference type="UniPathway" id="UPA00031">
    <property type="reaction ID" value="UER00009"/>
</dbReference>
<dbReference type="CDD" id="cd04732">
    <property type="entry name" value="HisA"/>
    <property type="match status" value="1"/>
</dbReference>
<evidence type="ECO:0000313" key="12">
    <source>
        <dbReference type="EMBL" id="RUO35345.1"/>
    </source>
</evidence>
<keyword evidence="6 9" id="KW-0028">Amino-acid biosynthesis</keyword>
<name>A0A432WNJ1_9GAMM</name>
<feature type="active site" description="Proton donor" evidence="9">
    <location>
        <position position="129"/>
    </location>
</feature>
<dbReference type="EMBL" id="PIPM01000003">
    <property type="protein sequence ID" value="RUO35345.1"/>
    <property type="molecule type" value="Genomic_DNA"/>
</dbReference>
<evidence type="ECO:0000256" key="10">
    <source>
        <dbReference type="RuleBase" id="RU003657"/>
    </source>
</evidence>
<keyword evidence="5 9" id="KW-0963">Cytoplasm</keyword>
<evidence type="ECO:0000256" key="3">
    <source>
        <dbReference type="ARBA" id="ARBA00005133"/>
    </source>
</evidence>
<organism evidence="12 13">
    <name type="scientific">Aliidiomarina sanyensis</name>
    <dbReference type="NCBI Taxonomy" id="1249555"/>
    <lineage>
        <taxon>Bacteria</taxon>
        <taxon>Pseudomonadati</taxon>
        <taxon>Pseudomonadota</taxon>
        <taxon>Gammaproteobacteria</taxon>
        <taxon>Alteromonadales</taxon>
        <taxon>Idiomarinaceae</taxon>
        <taxon>Aliidiomarina</taxon>
    </lineage>
</organism>
<feature type="active site" description="Proton acceptor" evidence="9">
    <location>
        <position position="7"/>
    </location>
</feature>
<evidence type="ECO:0000256" key="2">
    <source>
        <dbReference type="ARBA" id="ARBA00004496"/>
    </source>
</evidence>
<sequence>MLIPALDLIDGQVVRLYQGDFKQQTTYDADPVAVACRYRDAGAEVLHLVDLDGARDVTKRQLPLLKAITEATGLPIQTGGGIRTREDLVDLFDAGVQRAVIGSKAVQDPETVYAWLNEFGPEAIVLALDIMIDAEGQRWLATHGWQEKSSVTLDALMTGYRQRGLKHVLCTDISKDGTLQGPNVALYRDLKQAYPEIIWQASGGVAALHDLTELAAVQCDSVILGKALLTGQFTLQEALQCWQNA</sequence>
<dbReference type="GO" id="GO:0000105">
    <property type="term" value="P:L-histidine biosynthetic process"/>
    <property type="evidence" value="ECO:0007669"/>
    <property type="project" value="UniProtKB-UniRule"/>
</dbReference>
<evidence type="ECO:0000313" key="13">
    <source>
        <dbReference type="Proteomes" id="UP000288405"/>
    </source>
</evidence>
<comment type="similarity">
    <text evidence="4 9 10">Belongs to the HisA/HisF family.</text>
</comment>
<keyword evidence="7 9" id="KW-0368">Histidine biosynthesis</keyword>
<comment type="catalytic activity">
    <reaction evidence="1 9 11">
        <text>1-(5-phospho-beta-D-ribosyl)-5-[(5-phospho-beta-D-ribosylamino)methylideneamino]imidazole-4-carboxamide = 5-[(5-phospho-1-deoxy-D-ribulos-1-ylimino)methylamino]-1-(5-phospho-beta-D-ribosyl)imidazole-4-carboxamide</text>
        <dbReference type="Rhea" id="RHEA:15469"/>
        <dbReference type="ChEBI" id="CHEBI:58435"/>
        <dbReference type="ChEBI" id="CHEBI:58525"/>
        <dbReference type="EC" id="5.3.1.16"/>
    </reaction>
</comment>
<dbReference type="AlphaFoldDB" id="A0A432WNJ1"/>
<dbReference type="RefSeq" id="WP_126776463.1">
    <property type="nucleotide sequence ID" value="NZ_PIPM01000003.1"/>
</dbReference>
<dbReference type="EC" id="5.3.1.16" evidence="9 11"/>